<keyword evidence="6" id="KW-1185">Reference proteome</keyword>
<dbReference type="OrthoDB" id="3265906at2759"/>
<reference evidence="4" key="2">
    <citation type="submission" date="2024-04" db="EMBL/GenBank/DDBJ databases">
        <authorList>
            <person name="Chen Y."/>
            <person name="Shah S."/>
            <person name="Dougan E. K."/>
            <person name="Thang M."/>
            <person name="Chan C."/>
        </authorList>
    </citation>
    <scope>NUCLEOTIDE SEQUENCE [LARGE SCALE GENOMIC DNA]</scope>
</reference>
<dbReference type="PANTHER" id="PTHR11006:SF4">
    <property type="entry name" value="PROTEIN ARGININE N-METHYLTRANSFERASE 7"/>
    <property type="match status" value="1"/>
</dbReference>
<dbReference type="InterPro" id="IPR029063">
    <property type="entry name" value="SAM-dependent_MTases_sf"/>
</dbReference>
<dbReference type="InterPro" id="IPR041698">
    <property type="entry name" value="Methyltransf_25"/>
</dbReference>
<gene>
    <name evidence="3" type="ORF">C1SCF055_LOCUS26473</name>
</gene>
<accession>A0A9P1CZT2</accession>
<organism evidence="3">
    <name type="scientific">Cladocopium goreaui</name>
    <dbReference type="NCBI Taxonomy" id="2562237"/>
    <lineage>
        <taxon>Eukaryota</taxon>
        <taxon>Sar</taxon>
        <taxon>Alveolata</taxon>
        <taxon>Dinophyceae</taxon>
        <taxon>Suessiales</taxon>
        <taxon>Symbiodiniaceae</taxon>
        <taxon>Cladocopium</taxon>
    </lineage>
</organism>
<dbReference type="GO" id="GO:0042054">
    <property type="term" value="F:histone methyltransferase activity"/>
    <property type="evidence" value="ECO:0007669"/>
    <property type="project" value="TreeGrafter"/>
</dbReference>
<proteinExistence type="predicted"/>
<keyword evidence="5" id="KW-0489">Methyltransferase</keyword>
<protein>
    <submittedName>
        <fullName evidence="5">Methyltransferase domain-containing protein</fullName>
    </submittedName>
</protein>
<dbReference type="Gene3D" id="2.70.160.11">
    <property type="entry name" value="Hnrnp arginine n-methyltransferase1"/>
    <property type="match status" value="1"/>
</dbReference>
<sequence>MTADAFLAVVSACAKGCGDAKQVAEVLSVLESGSLWPELREIGWEKLRLAEAQLRSFALDELAKARRGHPVPALTEVPEDLLRPPWIEVPTRADAAFRKQHDELEVLCTADCHPEMDEAGLCWHCWHKDECNGRPTEIKELLELSLRLSKSASMSHRARIAEECWPYIQRLTEEVEALAPRKLLVLGGLGVSAVRAAKAGGDVVLLLPDANETMQEVLQQVMRDNGVSEQVRVVSAVTSLDLESFDACALEGLEPDGIFGSGVVEIWQKLQPRMRAKVFPQSLQISVALAKARLTEAAGVKVELDLFADSHGGLAPIPQAVPPLDTGTPIVPQTVSTKSRCLDLRLDEPFEATSGELQLSILESKPVDSLLLCWEVAFESGEGWSGESLQALPARLEILPAGHCVDLRWHCNLQRVWFEVPQLNLFATAPLPRVFLLDWYAQMLNDTARNVAFEHGLQRSLREGGRVVDLGCGCGLLTRLALRQGASEALAVEIAPHLARLARRMLPEAKVICGDLRAVMVDEAERFDVVVAELLDAGGLGEKIVPFLRHAKSRLLRPDGCCIPRRLRIRSVLLDVHLSKGHRVDLAAWEPFWLPARASRGEWLGIDLDAGAEWQPASNIIDLFDLNFEGSHSDLIEALQEREHLFELLADADYNAVAWWFEADLGIGEPGSCDLTSAPRRFRPAKCDATHWVQAVAGLGRSRSGRSLTMRVRTDGVQITWLPEEEESVCSPLLDAWRQQAAEADQKLRDLERHLDAGGDVARLAAVKSAALCLSAQPRRFGLEATPEVVSRLLKALFV</sequence>
<evidence type="ECO:0000259" key="2">
    <source>
        <dbReference type="Pfam" id="PF13649"/>
    </source>
</evidence>
<dbReference type="EMBL" id="CAMXCT010002777">
    <property type="protein sequence ID" value="CAI4000351.1"/>
    <property type="molecule type" value="Genomic_DNA"/>
</dbReference>
<evidence type="ECO:0000256" key="1">
    <source>
        <dbReference type="ARBA" id="ARBA00022691"/>
    </source>
</evidence>
<dbReference type="InterPro" id="IPR025799">
    <property type="entry name" value="Arg_MeTrfase"/>
</dbReference>
<dbReference type="EMBL" id="CAMXCT030002777">
    <property type="protein sequence ID" value="CAL4787663.1"/>
    <property type="molecule type" value="Genomic_DNA"/>
</dbReference>
<dbReference type="Proteomes" id="UP001152797">
    <property type="component" value="Unassembled WGS sequence"/>
</dbReference>
<name>A0A9P1CZT2_9DINO</name>
<keyword evidence="5" id="KW-0808">Transferase</keyword>
<dbReference type="GO" id="GO:0016274">
    <property type="term" value="F:protein-arginine N-methyltransferase activity"/>
    <property type="evidence" value="ECO:0007669"/>
    <property type="project" value="InterPro"/>
</dbReference>
<dbReference type="SUPFAM" id="SSF53335">
    <property type="entry name" value="S-adenosyl-L-methionine-dependent methyltransferases"/>
    <property type="match status" value="2"/>
</dbReference>
<dbReference type="Pfam" id="PF13649">
    <property type="entry name" value="Methyltransf_25"/>
    <property type="match status" value="1"/>
</dbReference>
<evidence type="ECO:0000313" key="4">
    <source>
        <dbReference type="EMBL" id="CAL1153726.1"/>
    </source>
</evidence>
<evidence type="ECO:0000313" key="5">
    <source>
        <dbReference type="EMBL" id="CAL4787663.1"/>
    </source>
</evidence>
<dbReference type="CDD" id="cd02440">
    <property type="entry name" value="AdoMet_MTases"/>
    <property type="match status" value="1"/>
</dbReference>
<dbReference type="EMBL" id="CAMXCT020002777">
    <property type="protein sequence ID" value="CAL1153726.1"/>
    <property type="molecule type" value="Genomic_DNA"/>
</dbReference>
<reference evidence="3" key="1">
    <citation type="submission" date="2022-10" db="EMBL/GenBank/DDBJ databases">
        <authorList>
            <person name="Chen Y."/>
            <person name="Dougan E. K."/>
            <person name="Chan C."/>
            <person name="Rhodes N."/>
            <person name="Thang M."/>
        </authorList>
    </citation>
    <scope>NUCLEOTIDE SEQUENCE</scope>
</reference>
<comment type="caution">
    <text evidence="3">The sequence shown here is derived from an EMBL/GenBank/DDBJ whole genome shotgun (WGS) entry which is preliminary data.</text>
</comment>
<dbReference type="AlphaFoldDB" id="A0A9P1CZT2"/>
<dbReference type="GO" id="GO:0032259">
    <property type="term" value="P:methylation"/>
    <property type="evidence" value="ECO:0007669"/>
    <property type="project" value="UniProtKB-KW"/>
</dbReference>
<feature type="domain" description="Methyltransferase" evidence="2">
    <location>
        <begin position="467"/>
        <end position="560"/>
    </location>
</feature>
<dbReference type="Gene3D" id="3.40.50.150">
    <property type="entry name" value="Vaccinia Virus protein VP39"/>
    <property type="match status" value="2"/>
</dbReference>
<dbReference type="PANTHER" id="PTHR11006">
    <property type="entry name" value="PROTEIN ARGININE N-METHYLTRANSFERASE"/>
    <property type="match status" value="1"/>
</dbReference>
<evidence type="ECO:0000313" key="3">
    <source>
        <dbReference type="EMBL" id="CAI4000351.1"/>
    </source>
</evidence>
<evidence type="ECO:0000313" key="6">
    <source>
        <dbReference type="Proteomes" id="UP001152797"/>
    </source>
</evidence>
<keyword evidence="1" id="KW-0949">S-adenosyl-L-methionine</keyword>